<dbReference type="InterPro" id="IPR035994">
    <property type="entry name" value="Nucleoside_phosphorylase_sf"/>
</dbReference>
<proteinExistence type="predicted"/>
<dbReference type="InterPro" id="IPR002110">
    <property type="entry name" value="Ankyrin_rpt"/>
</dbReference>
<dbReference type="Proteomes" id="UP000541154">
    <property type="component" value="Unassembled WGS sequence"/>
</dbReference>
<dbReference type="InterPro" id="IPR027417">
    <property type="entry name" value="P-loop_NTPase"/>
</dbReference>
<accession>A0A8H5ZW12</accession>
<feature type="repeat" description="ANK" evidence="2">
    <location>
        <begin position="805"/>
        <end position="837"/>
    </location>
</feature>
<dbReference type="InterPro" id="IPR000845">
    <property type="entry name" value="Nucleoside_phosphorylase_d"/>
</dbReference>
<evidence type="ECO:0000256" key="3">
    <source>
        <dbReference type="SAM" id="MobiDB-lite"/>
    </source>
</evidence>
<name>A0A8H5ZW12_PETAA</name>
<dbReference type="SMART" id="SM00248">
    <property type="entry name" value="ANK"/>
    <property type="match status" value="2"/>
</dbReference>
<feature type="region of interest" description="Disordered" evidence="3">
    <location>
        <begin position="260"/>
        <end position="284"/>
    </location>
</feature>
<keyword evidence="7" id="KW-1185">Reference proteome</keyword>
<dbReference type="EMBL" id="SPNV01000297">
    <property type="protein sequence ID" value="KAF5856762.1"/>
    <property type="molecule type" value="Genomic_DNA"/>
</dbReference>
<dbReference type="Pfam" id="PF24883">
    <property type="entry name" value="NPHP3_N"/>
    <property type="match status" value="1"/>
</dbReference>
<reference evidence="6 7" key="1">
    <citation type="submission" date="2019-04" db="EMBL/GenBank/DDBJ databases">
        <title>Aspergillus burnettii sp. nov., novel species from soil in southeast Queensland.</title>
        <authorList>
            <person name="Gilchrist C.L.M."/>
            <person name="Pitt J.I."/>
            <person name="Lange L."/>
            <person name="Lacey H.J."/>
            <person name="Vuong D."/>
            <person name="Midgley D.J."/>
            <person name="Greenfield P."/>
            <person name="Bradbury M."/>
            <person name="Lacey E."/>
            <person name="Busk P.K."/>
            <person name="Pilgaard B."/>
            <person name="Chooi Y.H."/>
            <person name="Piggott A.M."/>
        </authorList>
    </citation>
    <scope>NUCLEOTIDE SEQUENCE [LARGE SCALE GENOMIC DNA]</scope>
    <source>
        <strain evidence="6 7">FRR 5400</strain>
    </source>
</reference>
<evidence type="ECO:0000256" key="2">
    <source>
        <dbReference type="PROSITE-ProRule" id="PRU00023"/>
    </source>
</evidence>
<evidence type="ECO:0000313" key="7">
    <source>
        <dbReference type="Proteomes" id="UP000541154"/>
    </source>
</evidence>
<protein>
    <recommendedName>
        <fullName evidence="8">Nucleoside phosphorylase domain-containing protein</fullName>
    </recommendedName>
</protein>
<dbReference type="PROSITE" id="PS50088">
    <property type="entry name" value="ANK_REPEAT"/>
    <property type="match status" value="2"/>
</dbReference>
<dbReference type="InterPro" id="IPR036770">
    <property type="entry name" value="Ankyrin_rpt-contain_sf"/>
</dbReference>
<dbReference type="PROSITE" id="PS50297">
    <property type="entry name" value="ANK_REP_REGION"/>
    <property type="match status" value="1"/>
</dbReference>
<keyword evidence="2" id="KW-0040">ANK repeat</keyword>
<sequence length="912" mass="102558">MILIFHHQARRKANAVEAAFDKYWDDDGDKYGKFTTDVNEYTTGLISNHNVVLAHMPGMGKKNAANVAANFRSSFPGIKLALLVGICGGVPDGQDRAEIVLGDVIISDGVVEFDFGRRFPGSHFIRKDTSTDNLSPPRAEIRAMLAKLQSQRNKKRLHDKLAVNIDALCPKLGTGGIKYPGTGLDQLYQPAYRHQHHKTGDCEICEGGSICSAAQKASCKQLGCDPTRLVARKRLPVAKNATRAPPPEIHFGRIATGDTVMKSGPARSLDRGRQAGKLRNDKHGKNCGRSLSFRNIDARHQDISVAHRSTCKWFLETKAFQQWRDHDDLPTNNGVLWIKGKPGAGKSTLMKYTLKQARQAFFKGHVTAAYFFNARGTDLEKTPLGMLRSLVYQLIDQDDDSCNRLLVLFRDKLKKHPQGQWDWRRGELEEYLLLEASRTHKKPIMFLIDALDECGEKEVQKVVSFLEALSIEAVQASADLRICLSSRHYPTVSMRKSLELIVEQMQEHEEDIQTYIRDRLIGRTQEIEDQLLNKASGIFMWVVLVVAMLNQAFSHGKLEAMQTLLKELPPDLEQVFQTLLNRDMANKDETILTLQWILFCKRQIQPVELFSAILVGTTRQHLDPWDTSKINSDTVSRRIIHSSKGLVEQRQGGTTLQFIHLSINDFLLRNQRLRTLDPKLRDNPVGTSHDYLRRCCFAYVMSMKLPIQKDYHVVRRSYPFLPYAAKYIFYHAETAQASGVSQRKFLQALLKQPEMDRILTAFYRLFTDHRCGDVLQILSLDGSIDLVRVFSSCKGFDVNSQHDGYYGNALQAAIAGGHTKMVQLLLDLGADVNAKGGKYGFALQAAAWHGKKEIVRILLRHGANVHAQGGRYGNARRAAEKVGSTSIMKLLDTVDDAKVKPKNAKSSSCVIL</sequence>
<evidence type="ECO:0000256" key="1">
    <source>
        <dbReference type="ARBA" id="ARBA00022737"/>
    </source>
</evidence>
<evidence type="ECO:0000313" key="6">
    <source>
        <dbReference type="EMBL" id="KAF5856762.1"/>
    </source>
</evidence>
<dbReference type="Gene3D" id="3.40.50.300">
    <property type="entry name" value="P-loop containing nucleotide triphosphate hydrolases"/>
    <property type="match status" value="1"/>
</dbReference>
<dbReference type="GO" id="GO:0003824">
    <property type="term" value="F:catalytic activity"/>
    <property type="evidence" value="ECO:0007669"/>
    <property type="project" value="InterPro"/>
</dbReference>
<dbReference type="Pfam" id="PF01048">
    <property type="entry name" value="PNP_UDP_1"/>
    <property type="match status" value="1"/>
</dbReference>
<comment type="caution">
    <text evidence="6">The sequence shown here is derived from an EMBL/GenBank/DDBJ whole genome shotgun (WGS) entry which is preliminary data.</text>
</comment>
<dbReference type="SUPFAM" id="SSF48403">
    <property type="entry name" value="Ankyrin repeat"/>
    <property type="match status" value="1"/>
</dbReference>
<dbReference type="Gene3D" id="3.40.50.1580">
    <property type="entry name" value="Nucleoside phosphorylase domain"/>
    <property type="match status" value="1"/>
</dbReference>
<feature type="repeat" description="ANK" evidence="2">
    <location>
        <begin position="842"/>
        <end position="870"/>
    </location>
</feature>
<dbReference type="GO" id="GO:0009116">
    <property type="term" value="P:nucleoside metabolic process"/>
    <property type="evidence" value="ECO:0007669"/>
    <property type="project" value="InterPro"/>
</dbReference>
<dbReference type="Gene3D" id="1.25.40.20">
    <property type="entry name" value="Ankyrin repeat-containing domain"/>
    <property type="match status" value="1"/>
</dbReference>
<keyword evidence="1" id="KW-0677">Repeat</keyword>
<feature type="domain" description="Nephrocystin 3-like N-terminal" evidence="5">
    <location>
        <begin position="310"/>
        <end position="487"/>
    </location>
</feature>
<organism evidence="6 7">
    <name type="scientific">Petromyces alliaceus</name>
    <name type="common">Aspergillus alliaceus</name>
    <dbReference type="NCBI Taxonomy" id="209559"/>
    <lineage>
        <taxon>Eukaryota</taxon>
        <taxon>Fungi</taxon>
        <taxon>Dikarya</taxon>
        <taxon>Ascomycota</taxon>
        <taxon>Pezizomycotina</taxon>
        <taxon>Eurotiomycetes</taxon>
        <taxon>Eurotiomycetidae</taxon>
        <taxon>Eurotiales</taxon>
        <taxon>Aspergillaceae</taxon>
        <taxon>Aspergillus</taxon>
        <taxon>Aspergillus subgen. Circumdati</taxon>
    </lineage>
</organism>
<dbReference type="SUPFAM" id="SSF52540">
    <property type="entry name" value="P-loop containing nucleoside triphosphate hydrolases"/>
    <property type="match status" value="1"/>
</dbReference>
<evidence type="ECO:0008006" key="8">
    <source>
        <dbReference type="Google" id="ProtNLM"/>
    </source>
</evidence>
<dbReference type="PANTHER" id="PTHR10039">
    <property type="entry name" value="AMELOGENIN"/>
    <property type="match status" value="1"/>
</dbReference>
<dbReference type="SUPFAM" id="SSF53167">
    <property type="entry name" value="Purine and uridine phosphorylases"/>
    <property type="match status" value="1"/>
</dbReference>
<dbReference type="Pfam" id="PF12796">
    <property type="entry name" value="Ank_2"/>
    <property type="match status" value="1"/>
</dbReference>
<evidence type="ECO:0000259" key="4">
    <source>
        <dbReference type="Pfam" id="PF01048"/>
    </source>
</evidence>
<feature type="domain" description="Nucleoside phosphorylase" evidence="4">
    <location>
        <begin position="38"/>
        <end position="122"/>
    </location>
</feature>
<dbReference type="PANTHER" id="PTHR10039:SF5">
    <property type="entry name" value="NACHT DOMAIN-CONTAINING PROTEIN"/>
    <property type="match status" value="1"/>
</dbReference>
<feature type="compositionally biased region" description="Basic and acidic residues" evidence="3">
    <location>
        <begin position="268"/>
        <end position="284"/>
    </location>
</feature>
<dbReference type="AlphaFoldDB" id="A0A8H5ZW12"/>
<evidence type="ECO:0000259" key="5">
    <source>
        <dbReference type="Pfam" id="PF24883"/>
    </source>
</evidence>
<gene>
    <name evidence="6" type="ORF">ETB97_006751</name>
</gene>
<dbReference type="InterPro" id="IPR056884">
    <property type="entry name" value="NPHP3-like_N"/>
</dbReference>